<feature type="transmembrane region" description="Helical" evidence="6">
    <location>
        <begin position="72"/>
        <end position="93"/>
    </location>
</feature>
<protein>
    <submittedName>
        <fullName evidence="9">RDD family protein</fullName>
    </submittedName>
</protein>
<dbReference type="AlphaFoldDB" id="A0A7L5DYB7"/>
<reference evidence="9 10" key="1">
    <citation type="submission" date="2020-04" db="EMBL/GenBank/DDBJ databases">
        <title>Genome sequencing of novel species.</title>
        <authorList>
            <person name="Heo J."/>
            <person name="Kim S.-J."/>
            <person name="Kim J.-S."/>
            <person name="Hong S.-B."/>
            <person name="Kwon S.-W."/>
        </authorList>
    </citation>
    <scope>NUCLEOTIDE SEQUENCE [LARGE SCALE GENOMIC DNA]</scope>
    <source>
        <strain evidence="9 10">F39-2</strain>
    </source>
</reference>
<dbReference type="Pfam" id="PF06271">
    <property type="entry name" value="RDD"/>
    <property type="match status" value="1"/>
</dbReference>
<evidence type="ECO:0000259" key="7">
    <source>
        <dbReference type="Pfam" id="PF06271"/>
    </source>
</evidence>
<dbReference type="InterPro" id="IPR025640">
    <property type="entry name" value="GYF_2"/>
</dbReference>
<keyword evidence="5 6" id="KW-0472">Membrane</keyword>
<dbReference type="InterPro" id="IPR051791">
    <property type="entry name" value="Pra-immunoreactive"/>
</dbReference>
<evidence type="ECO:0000256" key="1">
    <source>
        <dbReference type="ARBA" id="ARBA00004651"/>
    </source>
</evidence>
<keyword evidence="3 6" id="KW-0812">Transmembrane</keyword>
<dbReference type="InterPro" id="IPR010432">
    <property type="entry name" value="RDD"/>
</dbReference>
<dbReference type="GO" id="GO:0005886">
    <property type="term" value="C:plasma membrane"/>
    <property type="evidence" value="ECO:0007669"/>
    <property type="project" value="UniProtKB-SubCell"/>
</dbReference>
<proteinExistence type="predicted"/>
<evidence type="ECO:0000313" key="9">
    <source>
        <dbReference type="EMBL" id="QJD95097.1"/>
    </source>
</evidence>
<feature type="domain" description="GYF" evidence="8">
    <location>
        <begin position="5"/>
        <end position="47"/>
    </location>
</feature>
<keyword evidence="2" id="KW-1003">Cell membrane</keyword>
<evidence type="ECO:0000256" key="4">
    <source>
        <dbReference type="ARBA" id="ARBA00022989"/>
    </source>
</evidence>
<evidence type="ECO:0000259" key="8">
    <source>
        <dbReference type="Pfam" id="PF14237"/>
    </source>
</evidence>
<evidence type="ECO:0000256" key="2">
    <source>
        <dbReference type="ARBA" id="ARBA00022475"/>
    </source>
</evidence>
<evidence type="ECO:0000256" key="6">
    <source>
        <dbReference type="SAM" id="Phobius"/>
    </source>
</evidence>
<dbReference type="Proteomes" id="UP000503278">
    <property type="component" value="Chromosome"/>
</dbReference>
<organism evidence="9 10">
    <name type="scientific">Mucilaginibacter robiniae</name>
    <dbReference type="NCBI Taxonomy" id="2728022"/>
    <lineage>
        <taxon>Bacteria</taxon>
        <taxon>Pseudomonadati</taxon>
        <taxon>Bacteroidota</taxon>
        <taxon>Sphingobacteriia</taxon>
        <taxon>Sphingobacteriales</taxon>
        <taxon>Sphingobacteriaceae</taxon>
        <taxon>Mucilaginibacter</taxon>
    </lineage>
</organism>
<evidence type="ECO:0000256" key="5">
    <source>
        <dbReference type="ARBA" id="ARBA00023136"/>
    </source>
</evidence>
<keyword evidence="4 6" id="KW-1133">Transmembrane helix</keyword>
<evidence type="ECO:0000256" key="3">
    <source>
        <dbReference type="ARBA" id="ARBA00022692"/>
    </source>
</evidence>
<dbReference type="RefSeq" id="WP_169606114.1">
    <property type="nucleotide sequence ID" value="NZ_CP051682.1"/>
</dbReference>
<dbReference type="Pfam" id="PF14237">
    <property type="entry name" value="GYF_2"/>
    <property type="match status" value="1"/>
</dbReference>
<comment type="subcellular location">
    <subcellularLocation>
        <location evidence="1">Cell membrane</location>
        <topology evidence="1">Multi-pass membrane protein</topology>
    </subcellularLocation>
</comment>
<accession>A0A7L5DYB7</accession>
<feature type="domain" description="RDD" evidence="7">
    <location>
        <begin position="66"/>
        <end position="197"/>
    </location>
</feature>
<feature type="transmembrane region" description="Helical" evidence="6">
    <location>
        <begin position="169"/>
        <end position="187"/>
    </location>
</feature>
<gene>
    <name evidence="9" type="ORF">HH214_03990</name>
</gene>
<evidence type="ECO:0000313" key="10">
    <source>
        <dbReference type="Proteomes" id="UP000503278"/>
    </source>
</evidence>
<dbReference type="PANTHER" id="PTHR36115">
    <property type="entry name" value="PROLINE-RICH ANTIGEN HOMOLOG-RELATED"/>
    <property type="match status" value="1"/>
</dbReference>
<dbReference type="PANTHER" id="PTHR36115:SF4">
    <property type="entry name" value="MEMBRANE PROTEIN"/>
    <property type="match status" value="1"/>
</dbReference>
<dbReference type="EMBL" id="CP051682">
    <property type="protein sequence ID" value="QJD95097.1"/>
    <property type="molecule type" value="Genomic_DNA"/>
</dbReference>
<feature type="transmembrane region" description="Helical" evidence="6">
    <location>
        <begin position="113"/>
        <end position="135"/>
    </location>
</feature>
<dbReference type="KEGG" id="mrob:HH214_03990"/>
<name>A0A7L5DYB7_9SPHI</name>
<keyword evidence="10" id="KW-1185">Reference proteome</keyword>
<sequence>MDNFYIQENGEQLGPFSFDELTDRGLEPDTPVRINEGKWEKAADMSDFLEYFRYYGYYFPTEANLAGFGIRLLAYIIDYFTMVVILIIGITIYASITAPNVQLDDFIVKNQQFFQVAVAPIFMIVYFTLTAASPLSSSLGQAAFKLIIVDQNGRKVTFLRALGRGFGKFLSGFFFGVGFLGIFFSQYKQAFHDVMAKTYVIRKDVY</sequence>